<reference evidence="2" key="1">
    <citation type="journal article" date="2019" name="Int. J. Syst. Evol. Microbiol.">
        <title>The Global Catalogue of Microorganisms (GCM) 10K type strain sequencing project: providing services to taxonomists for standard genome sequencing and annotation.</title>
        <authorList>
            <consortium name="The Broad Institute Genomics Platform"/>
            <consortium name="The Broad Institute Genome Sequencing Center for Infectious Disease"/>
            <person name="Wu L."/>
            <person name="Ma J."/>
        </authorList>
    </citation>
    <scope>NUCLEOTIDE SEQUENCE [LARGE SCALE GENOMIC DNA]</scope>
    <source>
        <strain evidence="2">KCTC 42742</strain>
    </source>
</reference>
<comment type="caution">
    <text evidence="1">The sequence shown here is derived from an EMBL/GenBank/DDBJ whole genome shotgun (WGS) entry which is preliminary data.</text>
</comment>
<accession>A0ABV7RBA0</accession>
<sequence>MLLLSVAGLCRRLATGSGTALRGAALDDAANLAASRQAGISPRRDLQYKFIYLID</sequence>
<dbReference type="RefSeq" id="WP_386088690.1">
    <property type="nucleotide sequence ID" value="NZ_JBHRXN010000010.1"/>
</dbReference>
<evidence type="ECO:0000313" key="2">
    <source>
        <dbReference type="Proteomes" id="UP001595741"/>
    </source>
</evidence>
<protein>
    <submittedName>
        <fullName evidence="1">Uncharacterized protein</fullName>
    </submittedName>
</protein>
<evidence type="ECO:0000313" key="1">
    <source>
        <dbReference type="EMBL" id="MFC3531360.1"/>
    </source>
</evidence>
<name>A0ABV7RBA0_9NEIS</name>
<organism evidence="1 2">
    <name type="scientific">Vogesella facilis</name>
    <dbReference type="NCBI Taxonomy" id="1655232"/>
    <lineage>
        <taxon>Bacteria</taxon>
        <taxon>Pseudomonadati</taxon>
        <taxon>Pseudomonadota</taxon>
        <taxon>Betaproteobacteria</taxon>
        <taxon>Neisseriales</taxon>
        <taxon>Chromobacteriaceae</taxon>
        <taxon>Vogesella</taxon>
    </lineage>
</organism>
<dbReference type="EMBL" id="JBHRXN010000010">
    <property type="protein sequence ID" value="MFC3531360.1"/>
    <property type="molecule type" value="Genomic_DNA"/>
</dbReference>
<keyword evidence="2" id="KW-1185">Reference proteome</keyword>
<gene>
    <name evidence="1" type="ORF">ACFOLG_04115</name>
</gene>
<proteinExistence type="predicted"/>
<dbReference type="Proteomes" id="UP001595741">
    <property type="component" value="Unassembled WGS sequence"/>
</dbReference>